<dbReference type="GO" id="GO:0052621">
    <property type="term" value="F:diguanylate cyclase activity"/>
    <property type="evidence" value="ECO:0007669"/>
    <property type="project" value="UniProtKB-EC"/>
</dbReference>
<evidence type="ECO:0000256" key="5">
    <source>
        <dbReference type="SAM" id="Phobius"/>
    </source>
</evidence>
<keyword evidence="7" id="KW-0808">Transferase</keyword>
<dbReference type="PANTHER" id="PTHR45138:SF9">
    <property type="entry name" value="DIGUANYLATE CYCLASE DGCM-RELATED"/>
    <property type="match status" value="1"/>
</dbReference>
<feature type="transmembrane region" description="Helical" evidence="5">
    <location>
        <begin position="136"/>
        <end position="154"/>
    </location>
</feature>
<accession>A0ABW2QK63</accession>
<feature type="transmembrane region" description="Helical" evidence="5">
    <location>
        <begin position="57"/>
        <end position="76"/>
    </location>
</feature>
<dbReference type="NCBIfam" id="TIGR00254">
    <property type="entry name" value="GGDEF"/>
    <property type="match status" value="1"/>
</dbReference>
<keyword evidence="7" id="KW-0548">Nucleotidyltransferase</keyword>
<feature type="compositionally biased region" description="Pro residues" evidence="4">
    <location>
        <begin position="1"/>
        <end position="10"/>
    </location>
</feature>
<dbReference type="Gene3D" id="3.30.70.270">
    <property type="match status" value="1"/>
</dbReference>
<feature type="coiled-coil region" evidence="3">
    <location>
        <begin position="185"/>
        <end position="222"/>
    </location>
</feature>
<keyword evidence="5" id="KW-0812">Transmembrane</keyword>
<dbReference type="PROSITE" id="PS50887">
    <property type="entry name" value="GGDEF"/>
    <property type="match status" value="1"/>
</dbReference>
<comment type="caution">
    <text evidence="7">The sequence shown here is derived from an EMBL/GenBank/DDBJ whole genome shotgun (WGS) entry which is preliminary data.</text>
</comment>
<organism evidence="7 8">
    <name type="scientific">Hydrogenophaga atypica</name>
    <dbReference type="NCBI Taxonomy" id="249409"/>
    <lineage>
        <taxon>Bacteria</taxon>
        <taxon>Pseudomonadati</taxon>
        <taxon>Pseudomonadota</taxon>
        <taxon>Betaproteobacteria</taxon>
        <taxon>Burkholderiales</taxon>
        <taxon>Comamonadaceae</taxon>
        <taxon>Hydrogenophaga</taxon>
    </lineage>
</organism>
<dbReference type="CDD" id="cd01949">
    <property type="entry name" value="GGDEF"/>
    <property type="match status" value="1"/>
</dbReference>
<reference evidence="8" key="1">
    <citation type="journal article" date="2019" name="Int. J. Syst. Evol. Microbiol.">
        <title>The Global Catalogue of Microorganisms (GCM) 10K type strain sequencing project: providing services to taxonomists for standard genome sequencing and annotation.</title>
        <authorList>
            <consortium name="The Broad Institute Genomics Platform"/>
            <consortium name="The Broad Institute Genome Sequencing Center for Infectious Disease"/>
            <person name="Wu L."/>
            <person name="Ma J."/>
        </authorList>
    </citation>
    <scope>NUCLEOTIDE SEQUENCE [LARGE SCALE GENOMIC DNA]</scope>
    <source>
        <strain evidence="8">CGMCC 1.12371</strain>
    </source>
</reference>
<evidence type="ECO:0000259" key="6">
    <source>
        <dbReference type="PROSITE" id="PS50887"/>
    </source>
</evidence>
<keyword evidence="8" id="KW-1185">Reference proteome</keyword>
<evidence type="ECO:0000256" key="1">
    <source>
        <dbReference type="ARBA" id="ARBA00012528"/>
    </source>
</evidence>
<dbReference type="Proteomes" id="UP001596501">
    <property type="component" value="Unassembled WGS sequence"/>
</dbReference>
<keyword evidence="5" id="KW-1133">Transmembrane helix</keyword>
<dbReference type="InterPro" id="IPR043128">
    <property type="entry name" value="Rev_trsase/Diguanyl_cyclase"/>
</dbReference>
<dbReference type="InterPro" id="IPR000160">
    <property type="entry name" value="GGDEF_dom"/>
</dbReference>
<proteinExistence type="predicted"/>
<dbReference type="SMART" id="SM00267">
    <property type="entry name" value="GGDEF"/>
    <property type="match status" value="1"/>
</dbReference>
<dbReference type="InterPro" id="IPR050469">
    <property type="entry name" value="Diguanylate_Cyclase"/>
</dbReference>
<feature type="transmembrane region" description="Helical" evidence="5">
    <location>
        <begin position="160"/>
        <end position="181"/>
    </location>
</feature>
<evidence type="ECO:0000313" key="7">
    <source>
        <dbReference type="EMBL" id="MFC7409825.1"/>
    </source>
</evidence>
<dbReference type="InterPro" id="IPR029787">
    <property type="entry name" value="Nucleotide_cyclase"/>
</dbReference>
<evidence type="ECO:0000313" key="8">
    <source>
        <dbReference type="Proteomes" id="UP001596501"/>
    </source>
</evidence>
<evidence type="ECO:0000256" key="3">
    <source>
        <dbReference type="SAM" id="Coils"/>
    </source>
</evidence>
<keyword evidence="3" id="KW-0175">Coiled coil</keyword>
<protein>
    <recommendedName>
        <fullName evidence="1">diguanylate cyclase</fullName>
        <ecNumber evidence="1">2.7.7.65</ecNumber>
    </recommendedName>
</protein>
<dbReference type="InterPro" id="IPR007894">
    <property type="entry name" value="MASE2"/>
</dbReference>
<name>A0ABW2QK63_9BURK</name>
<sequence>MSKPPDPPTTTTPRAGPASGRASHWVVHMNHINRSWSWALLGLLVGLHLWPTAPVGWVWWALFAQFVLYPQLAYLLARRARDALDAEVRNMLFDAFILGVWSAGMGFPLWIAFLFGIGPCLNLVAFQGGRGVLKALAAHGLGMVLAGVVLGWRFEPHTSLPVTLLSMASLSAYLVVFGLSAQTRATKLNQMRQRLRRNEQALQAQLDEIRLLQSQLKEEVDRDHLTGLYNRRHLAATIDRELARCARDDAPISAMMVDIDHFKLINDGHGHPVGDEVLKAVAEVISQALRAGDIACRYGGEEFLLLLPGMPLGAAEARAHDIRRQVALLNLSAHGVALQVHVSVGVAEAPQNATDSASLVRQADAALYRAKHLGRNRVEISA</sequence>
<evidence type="ECO:0000256" key="4">
    <source>
        <dbReference type="SAM" id="MobiDB-lite"/>
    </source>
</evidence>
<dbReference type="RefSeq" id="WP_382224017.1">
    <property type="nucleotide sequence ID" value="NZ_JBHTCA010000009.1"/>
</dbReference>
<feature type="region of interest" description="Disordered" evidence="4">
    <location>
        <begin position="1"/>
        <end position="20"/>
    </location>
</feature>
<dbReference type="Pfam" id="PF00990">
    <property type="entry name" value="GGDEF"/>
    <property type="match status" value="1"/>
</dbReference>
<dbReference type="Pfam" id="PF05230">
    <property type="entry name" value="MASE2"/>
    <property type="match status" value="1"/>
</dbReference>
<dbReference type="EMBL" id="JBHTCA010000009">
    <property type="protein sequence ID" value="MFC7409825.1"/>
    <property type="molecule type" value="Genomic_DNA"/>
</dbReference>
<keyword evidence="5" id="KW-0472">Membrane</keyword>
<comment type="catalytic activity">
    <reaction evidence="2">
        <text>2 GTP = 3',3'-c-di-GMP + 2 diphosphate</text>
        <dbReference type="Rhea" id="RHEA:24898"/>
        <dbReference type="ChEBI" id="CHEBI:33019"/>
        <dbReference type="ChEBI" id="CHEBI:37565"/>
        <dbReference type="ChEBI" id="CHEBI:58805"/>
        <dbReference type="EC" id="2.7.7.65"/>
    </reaction>
</comment>
<feature type="domain" description="GGDEF" evidence="6">
    <location>
        <begin position="250"/>
        <end position="382"/>
    </location>
</feature>
<dbReference type="SUPFAM" id="SSF55073">
    <property type="entry name" value="Nucleotide cyclase"/>
    <property type="match status" value="1"/>
</dbReference>
<dbReference type="EC" id="2.7.7.65" evidence="1"/>
<gene>
    <name evidence="7" type="ORF">ACFQPB_13215</name>
</gene>
<evidence type="ECO:0000256" key="2">
    <source>
        <dbReference type="ARBA" id="ARBA00034247"/>
    </source>
</evidence>
<dbReference type="PANTHER" id="PTHR45138">
    <property type="entry name" value="REGULATORY COMPONENTS OF SENSORY TRANSDUCTION SYSTEM"/>
    <property type="match status" value="1"/>
</dbReference>